<feature type="domain" description="HhH-GPD" evidence="5">
    <location>
        <begin position="44"/>
        <end position="203"/>
    </location>
</feature>
<dbReference type="SMART" id="SM00478">
    <property type="entry name" value="ENDO3c"/>
    <property type="match status" value="1"/>
</dbReference>
<dbReference type="InterPro" id="IPR023170">
    <property type="entry name" value="HhH_base_excis_C"/>
</dbReference>
<keyword evidence="7" id="KW-1185">Reference proteome</keyword>
<dbReference type="InterPro" id="IPR003265">
    <property type="entry name" value="HhH-GPD_domain"/>
</dbReference>
<sequence length="237" mass="27305">MDAHELSGREKALLTHETLNQTYKRLTLDNSRRTPMHELISTMLSHRTTHADEVMAYNTMLERFGDWEGVMQADTAEMADAIKTTRYPDQKVPQIQETLRIIKEERGEIEIEFLRDIPVADAMAWLTKLPGVGPKTATLLLLFNFKKPVLPVDTHVFRVSQRVGIIGAKVTANKAHDLLLQMLPPDPEELFNFHKHLFWHGQRICTWYTPKCEECVLNSFCNYYQDVRAKGIDKKAA</sequence>
<dbReference type="GO" id="GO:0004519">
    <property type="term" value="F:endonuclease activity"/>
    <property type="evidence" value="ECO:0007669"/>
    <property type="project" value="UniProtKB-KW"/>
</dbReference>
<dbReference type="SUPFAM" id="SSF48150">
    <property type="entry name" value="DNA-glycosylase"/>
    <property type="match status" value="1"/>
</dbReference>
<dbReference type="CDD" id="cd00056">
    <property type="entry name" value="ENDO3c"/>
    <property type="match status" value="1"/>
</dbReference>
<gene>
    <name evidence="6" type="ORF">DP923_09810</name>
</gene>
<dbReference type="PANTHER" id="PTHR47203">
    <property type="match status" value="1"/>
</dbReference>
<dbReference type="InterPro" id="IPR011257">
    <property type="entry name" value="DNA_glycosylase"/>
</dbReference>
<reference evidence="6 7" key="2">
    <citation type="submission" date="2018-07" db="EMBL/GenBank/DDBJ databases">
        <title>Pontibacter sp. 2b14 genomic sequence and assembly.</title>
        <authorList>
            <person name="Du Z.-J."/>
        </authorList>
    </citation>
    <scope>NUCLEOTIDE SEQUENCE [LARGE SCALE GENOMIC DNA]</scope>
    <source>
        <strain evidence="6 7">2b14</strain>
    </source>
</reference>
<evidence type="ECO:0000313" key="6">
    <source>
        <dbReference type="EMBL" id="RAU82099.1"/>
    </source>
</evidence>
<evidence type="ECO:0000259" key="5">
    <source>
        <dbReference type="SMART" id="SM00478"/>
    </source>
</evidence>
<dbReference type="Pfam" id="PF00730">
    <property type="entry name" value="HhH-GPD"/>
    <property type="match status" value="1"/>
</dbReference>
<dbReference type="SMART" id="SM00525">
    <property type="entry name" value="FES"/>
    <property type="match status" value="1"/>
</dbReference>
<dbReference type="Gene3D" id="1.10.1670.10">
    <property type="entry name" value="Helix-hairpin-Helix base-excision DNA repair enzymes (C-terminal)"/>
    <property type="match status" value="1"/>
</dbReference>
<dbReference type="AlphaFoldDB" id="A0A364RCV0"/>
<keyword evidence="3" id="KW-0408">Iron</keyword>
<proteinExistence type="predicted"/>
<keyword evidence="2" id="KW-0479">Metal-binding</keyword>
<dbReference type="InterPro" id="IPR003651">
    <property type="entry name" value="Endonuclease3_FeS-loop_motif"/>
</dbReference>
<name>A0A364RCV0_9BACT</name>
<keyword evidence="6" id="KW-0540">Nuclease</keyword>
<dbReference type="Gene3D" id="1.10.340.30">
    <property type="entry name" value="Hypothetical protein, domain 2"/>
    <property type="match status" value="1"/>
</dbReference>
<reference evidence="6 7" key="1">
    <citation type="submission" date="2018-06" db="EMBL/GenBank/DDBJ databases">
        <authorList>
            <person name="Liu Z.-W."/>
        </authorList>
    </citation>
    <scope>NUCLEOTIDE SEQUENCE [LARGE SCALE GENOMIC DNA]</scope>
    <source>
        <strain evidence="6 7">2b14</strain>
    </source>
</reference>
<dbReference type="EMBL" id="QMDV01000003">
    <property type="protein sequence ID" value="RAU82099.1"/>
    <property type="molecule type" value="Genomic_DNA"/>
</dbReference>
<comment type="caution">
    <text evidence="6">The sequence shown here is derived from an EMBL/GenBank/DDBJ whole genome shotgun (WGS) entry which is preliminary data.</text>
</comment>
<evidence type="ECO:0000256" key="4">
    <source>
        <dbReference type="ARBA" id="ARBA00023014"/>
    </source>
</evidence>
<evidence type="ECO:0000256" key="2">
    <source>
        <dbReference type="ARBA" id="ARBA00022723"/>
    </source>
</evidence>
<dbReference type="OrthoDB" id="9800977at2"/>
<dbReference type="PANTHER" id="PTHR47203:SF1">
    <property type="entry name" value="HYPOTHETICAL BASE EXCISION DNA REPAIR PROTEIN (EUROFUNG)"/>
    <property type="match status" value="1"/>
</dbReference>
<dbReference type="RefSeq" id="WP_112305692.1">
    <property type="nucleotide sequence ID" value="NZ_QMDV01000003.1"/>
</dbReference>
<organism evidence="6 7">
    <name type="scientific">Pontibacter arcticus</name>
    <dbReference type="NCBI Taxonomy" id="2080288"/>
    <lineage>
        <taxon>Bacteria</taxon>
        <taxon>Pseudomonadati</taxon>
        <taxon>Bacteroidota</taxon>
        <taxon>Cytophagia</taxon>
        <taxon>Cytophagales</taxon>
        <taxon>Hymenobacteraceae</taxon>
        <taxon>Pontibacter</taxon>
    </lineage>
</organism>
<keyword evidence="4" id="KW-0411">Iron-sulfur</keyword>
<evidence type="ECO:0000313" key="7">
    <source>
        <dbReference type="Proteomes" id="UP000251692"/>
    </source>
</evidence>
<dbReference type="GO" id="GO:0006284">
    <property type="term" value="P:base-excision repair"/>
    <property type="evidence" value="ECO:0007669"/>
    <property type="project" value="InterPro"/>
</dbReference>
<dbReference type="Proteomes" id="UP000251692">
    <property type="component" value="Unassembled WGS sequence"/>
</dbReference>
<keyword evidence="6" id="KW-0255">Endonuclease</keyword>
<evidence type="ECO:0000256" key="1">
    <source>
        <dbReference type="ARBA" id="ARBA00001966"/>
    </source>
</evidence>
<comment type="cofactor">
    <cofactor evidence="1">
        <name>[4Fe-4S] cluster</name>
        <dbReference type="ChEBI" id="CHEBI:49883"/>
    </cofactor>
</comment>
<keyword evidence="6" id="KW-0378">Hydrolase</keyword>
<protein>
    <submittedName>
        <fullName evidence="6">Endonuclease III</fullName>
    </submittedName>
</protein>
<dbReference type="GO" id="GO:0140097">
    <property type="term" value="F:catalytic activity, acting on DNA"/>
    <property type="evidence" value="ECO:0007669"/>
    <property type="project" value="UniProtKB-ARBA"/>
</dbReference>
<dbReference type="GO" id="GO:0046872">
    <property type="term" value="F:metal ion binding"/>
    <property type="evidence" value="ECO:0007669"/>
    <property type="project" value="UniProtKB-KW"/>
</dbReference>
<dbReference type="GO" id="GO:0051539">
    <property type="term" value="F:4 iron, 4 sulfur cluster binding"/>
    <property type="evidence" value="ECO:0007669"/>
    <property type="project" value="InterPro"/>
</dbReference>
<dbReference type="GO" id="GO:0016787">
    <property type="term" value="F:hydrolase activity"/>
    <property type="evidence" value="ECO:0007669"/>
    <property type="project" value="UniProtKB-ARBA"/>
</dbReference>
<evidence type="ECO:0000256" key="3">
    <source>
        <dbReference type="ARBA" id="ARBA00023004"/>
    </source>
</evidence>
<accession>A0A364RCV0</accession>
<dbReference type="PIRSF" id="PIRSF001435">
    <property type="entry name" value="Nth"/>
    <property type="match status" value="1"/>
</dbReference>